<dbReference type="Proteomes" id="UP001497482">
    <property type="component" value="Chromosome 14"/>
</dbReference>
<name>A0AAV2JWS2_KNICA</name>
<feature type="domain" description="BRCT" evidence="6">
    <location>
        <begin position="9"/>
        <end position="48"/>
    </location>
</feature>
<protein>
    <recommendedName>
        <fullName evidence="4">PAX-interacting protein 1</fullName>
    </recommendedName>
    <alternativeName>
        <fullName evidence="5">PAX transactivation activation domain-interacting protein</fullName>
    </alternativeName>
</protein>
<sequence length="97" mass="10856">MRHTNLPEIILISCDNDLHLLREYFLKDIPVHNAEFILSGVLTQKMDYSSYPFVCILGGFVLSQCTPADAVAALDQISEIRSGGFEFVVEEVSIDHV</sequence>
<dbReference type="GO" id="GO:0005634">
    <property type="term" value="C:nucleus"/>
    <property type="evidence" value="ECO:0007669"/>
    <property type="project" value="UniProtKB-SubCell"/>
</dbReference>
<dbReference type="GO" id="GO:0006974">
    <property type="term" value="P:DNA damage response"/>
    <property type="evidence" value="ECO:0007669"/>
    <property type="project" value="UniProtKB-KW"/>
</dbReference>
<dbReference type="PANTHER" id="PTHR23196:SF1">
    <property type="entry name" value="PAX-INTERACTING PROTEIN 1"/>
    <property type="match status" value="1"/>
</dbReference>
<dbReference type="InterPro" id="IPR036420">
    <property type="entry name" value="BRCT_dom_sf"/>
</dbReference>
<evidence type="ECO:0000313" key="7">
    <source>
        <dbReference type="EMBL" id="CAL1580658.1"/>
    </source>
</evidence>
<comment type="subcellular location">
    <subcellularLocation>
        <location evidence="1">Nucleus</location>
    </subcellularLocation>
</comment>
<dbReference type="Gene3D" id="3.40.50.10190">
    <property type="entry name" value="BRCT domain"/>
    <property type="match status" value="1"/>
</dbReference>
<evidence type="ECO:0000256" key="4">
    <source>
        <dbReference type="ARBA" id="ARBA00023858"/>
    </source>
</evidence>
<dbReference type="Pfam" id="PF16589">
    <property type="entry name" value="BRCT_2"/>
    <property type="match status" value="1"/>
</dbReference>
<accession>A0AAV2JWS2</accession>
<proteinExistence type="predicted"/>
<keyword evidence="3" id="KW-0539">Nucleus</keyword>
<evidence type="ECO:0000256" key="5">
    <source>
        <dbReference type="ARBA" id="ARBA00030146"/>
    </source>
</evidence>
<evidence type="ECO:0000256" key="1">
    <source>
        <dbReference type="ARBA" id="ARBA00004123"/>
    </source>
</evidence>
<evidence type="ECO:0000256" key="3">
    <source>
        <dbReference type="ARBA" id="ARBA00023242"/>
    </source>
</evidence>
<dbReference type="GO" id="GO:0060261">
    <property type="term" value="P:positive regulation of transcription initiation by RNA polymerase II"/>
    <property type="evidence" value="ECO:0007669"/>
    <property type="project" value="TreeGrafter"/>
</dbReference>
<dbReference type="EMBL" id="OZ035836">
    <property type="protein sequence ID" value="CAL1580658.1"/>
    <property type="molecule type" value="Genomic_DNA"/>
</dbReference>
<gene>
    <name evidence="7" type="ORF">KC01_LOCUS11477</name>
</gene>
<dbReference type="InterPro" id="IPR001357">
    <property type="entry name" value="BRCT_dom"/>
</dbReference>
<dbReference type="AlphaFoldDB" id="A0AAV2JWS2"/>
<organism evidence="7 8">
    <name type="scientific">Knipowitschia caucasica</name>
    <name type="common">Caucasian dwarf goby</name>
    <name type="synonym">Pomatoschistus caucasicus</name>
    <dbReference type="NCBI Taxonomy" id="637954"/>
    <lineage>
        <taxon>Eukaryota</taxon>
        <taxon>Metazoa</taxon>
        <taxon>Chordata</taxon>
        <taxon>Craniata</taxon>
        <taxon>Vertebrata</taxon>
        <taxon>Euteleostomi</taxon>
        <taxon>Actinopterygii</taxon>
        <taxon>Neopterygii</taxon>
        <taxon>Teleostei</taxon>
        <taxon>Neoteleostei</taxon>
        <taxon>Acanthomorphata</taxon>
        <taxon>Gobiaria</taxon>
        <taxon>Gobiiformes</taxon>
        <taxon>Gobioidei</taxon>
        <taxon>Gobiidae</taxon>
        <taxon>Gobiinae</taxon>
        <taxon>Knipowitschia</taxon>
    </lineage>
</organism>
<reference evidence="7 8" key="1">
    <citation type="submission" date="2024-04" db="EMBL/GenBank/DDBJ databases">
        <authorList>
            <person name="Waldvogel A.-M."/>
            <person name="Schoenle A."/>
        </authorList>
    </citation>
    <scope>NUCLEOTIDE SEQUENCE [LARGE SCALE GENOMIC DNA]</scope>
</reference>
<dbReference type="PANTHER" id="PTHR23196">
    <property type="entry name" value="PAX TRANSCRIPTION ACTIVATION DOMAIN INTERACTING PROTEIN"/>
    <property type="match status" value="1"/>
</dbReference>
<dbReference type="InterPro" id="IPR051579">
    <property type="entry name" value="DDR_Transcriptional_Reg"/>
</dbReference>
<evidence type="ECO:0000256" key="2">
    <source>
        <dbReference type="ARBA" id="ARBA00022763"/>
    </source>
</evidence>
<keyword evidence="2" id="KW-0227">DNA damage</keyword>
<keyword evidence="8" id="KW-1185">Reference proteome</keyword>
<evidence type="ECO:0000259" key="6">
    <source>
        <dbReference type="Pfam" id="PF16589"/>
    </source>
</evidence>
<evidence type="ECO:0000313" key="8">
    <source>
        <dbReference type="Proteomes" id="UP001497482"/>
    </source>
</evidence>